<dbReference type="Gene3D" id="3.20.20.140">
    <property type="entry name" value="Metal-dependent hydrolases"/>
    <property type="match status" value="1"/>
</dbReference>
<proteinExistence type="predicted"/>
<feature type="domain" description="Amidohydrolase-related" evidence="2">
    <location>
        <begin position="26"/>
        <end position="301"/>
    </location>
</feature>
<dbReference type="EMBL" id="QPJT01000013">
    <property type="protein sequence ID" value="RCX15434.1"/>
    <property type="molecule type" value="Genomic_DNA"/>
</dbReference>
<dbReference type="CDD" id="cd01292">
    <property type="entry name" value="metallo-dependent_hydrolases"/>
    <property type="match status" value="1"/>
</dbReference>
<organism evidence="3 4">
    <name type="scientific">Anaerobacterium chartisolvens</name>
    <dbReference type="NCBI Taxonomy" id="1297424"/>
    <lineage>
        <taxon>Bacteria</taxon>
        <taxon>Bacillati</taxon>
        <taxon>Bacillota</taxon>
        <taxon>Clostridia</taxon>
        <taxon>Eubacteriales</taxon>
        <taxon>Oscillospiraceae</taxon>
        <taxon>Anaerobacterium</taxon>
    </lineage>
</organism>
<protein>
    <recommendedName>
        <fullName evidence="2">Amidohydrolase-related domain-containing protein</fullName>
    </recommendedName>
</protein>
<evidence type="ECO:0000313" key="4">
    <source>
        <dbReference type="Proteomes" id="UP000253034"/>
    </source>
</evidence>
<dbReference type="InterPro" id="IPR032466">
    <property type="entry name" value="Metal_Hydrolase"/>
</dbReference>
<dbReference type="Proteomes" id="UP000253034">
    <property type="component" value="Unassembled WGS sequence"/>
</dbReference>
<keyword evidence="1" id="KW-0456">Lyase</keyword>
<dbReference type="Pfam" id="PF04909">
    <property type="entry name" value="Amidohydro_2"/>
    <property type="match status" value="1"/>
</dbReference>
<evidence type="ECO:0000256" key="1">
    <source>
        <dbReference type="ARBA" id="ARBA00023239"/>
    </source>
</evidence>
<keyword evidence="4" id="KW-1185">Reference proteome</keyword>
<accession>A0A369B6X2</accession>
<dbReference type="GO" id="GO:0016831">
    <property type="term" value="F:carboxy-lyase activity"/>
    <property type="evidence" value="ECO:0007669"/>
    <property type="project" value="InterPro"/>
</dbReference>
<comment type="caution">
    <text evidence="3">The sequence shown here is derived from an EMBL/GenBank/DDBJ whole genome shotgun (WGS) entry which is preliminary data.</text>
</comment>
<evidence type="ECO:0000259" key="2">
    <source>
        <dbReference type="Pfam" id="PF04909"/>
    </source>
</evidence>
<dbReference type="InterPro" id="IPR006680">
    <property type="entry name" value="Amidohydro-rel"/>
</dbReference>
<name>A0A369B6X2_9FIRM</name>
<reference evidence="3 4" key="1">
    <citation type="submission" date="2018-07" db="EMBL/GenBank/DDBJ databases">
        <title>Genomic Encyclopedia of Type Strains, Phase IV (KMG-IV): sequencing the most valuable type-strain genomes for metagenomic binning, comparative biology and taxonomic classification.</title>
        <authorList>
            <person name="Goeker M."/>
        </authorList>
    </citation>
    <scope>NUCLEOTIDE SEQUENCE [LARGE SCALE GENOMIC DNA]</scope>
    <source>
        <strain evidence="3 4">DSM 27016</strain>
    </source>
</reference>
<dbReference type="PANTHER" id="PTHR21240">
    <property type="entry name" value="2-AMINO-3-CARBOXYLMUCONATE-6-SEMIALDEHYDE DECARBOXYLASE"/>
    <property type="match status" value="1"/>
</dbReference>
<dbReference type="InterPro" id="IPR032465">
    <property type="entry name" value="ACMSD"/>
</dbReference>
<evidence type="ECO:0000313" key="3">
    <source>
        <dbReference type="EMBL" id="RCX15434.1"/>
    </source>
</evidence>
<gene>
    <name evidence="3" type="ORF">DFR58_11314</name>
</gene>
<dbReference type="PANTHER" id="PTHR21240:SF19">
    <property type="entry name" value="CATALYTIC_ HYDROLASE"/>
    <property type="match status" value="1"/>
</dbReference>
<dbReference type="SUPFAM" id="SSF51556">
    <property type="entry name" value="Metallo-dependent hydrolases"/>
    <property type="match status" value="1"/>
</dbReference>
<sequence>MCARILDCLKAGLWGRHNMISGYKIVDGHVHTYATDKIAHRIIQAFNEIYDIKFENPGTGSIEDVRSNMNKEGIDYTVMANFAPPKILHKNNLWSLEASKNNKGLVPLVSFHPEMEGALTELLEDYIERGARGIKFHPMAQGFEPGHKGIESIYDFCNETGFPIVFHCGRVSNARLNEYSDLDMILPLIEKYKEIPFVLTHMADGDRQAVVSLSRSYDNVFFDTSIVITGYPSIMDVNEPSWLDDQTVIETVNEIGAHRMLFGSDYPWGSPGHDIKRFLKMNLSRQQKELILGLNSIKLFKIE</sequence>
<dbReference type="AlphaFoldDB" id="A0A369B6X2"/>
<dbReference type="GO" id="GO:0016787">
    <property type="term" value="F:hydrolase activity"/>
    <property type="evidence" value="ECO:0007669"/>
    <property type="project" value="InterPro"/>
</dbReference>